<gene>
    <name evidence="3" type="ORF">PHPALM_14618</name>
</gene>
<dbReference type="Gene3D" id="3.10.10.10">
    <property type="entry name" value="HIV Type 1 Reverse Transcriptase, subunit A, domain 1"/>
    <property type="match status" value="1"/>
</dbReference>
<dbReference type="PROSITE" id="PS50994">
    <property type="entry name" value="INTEGRASE"/>
    <property type="match status" value="1"/>
</dbReference>
<feature type="compositionally biased region" description="Polar residues" evidence="1">
    <location>
        <begin position="159"/>
        <end position="172"/>
    </location>
</feature>
<dbReference type="InterPro" id="IPR050951">
    <property type="entry name" value="Retrovirus_Pol_polyprotein"/>
</dbReference>
<protein>
    <submittedName>
        <fullName evidence="3">Reverse transcriptase</fullName>
    </submittedName>
</protein>
<dbReference type="Gene3D" id="3.30.70.270">
    <property type="match status" value="1"/>
</dbReference>
<keyword evidence="3" id="KW-0808">Transferase</keyword>
<dbReference type="PANTHER" id="PTHR37984:SF5">
    <property type="entry name" value="PROTEIN NYNRIN-LIKE"/>
    <property type="match status" value="1"/>
</dbReference>
<dbReference type="InterPro" id="IPR043502">
    <property type="entry name" value="DNA/RNA_pol_sf"/>
</dbReference>
<feature type="region of interest" description="Disordered" evidence="1">
    <location>
        <begin position="130"/>
        <end position="230"/>
    </location>
</feature>
<dbReference type="AlphaFoldDB" id="A0A2P4XUG9"/>
<dbReference type="GO" id="GO:0003676">
    <property type="term" value="F:nucleic acid binding"/>
    <property type="evidence" value="ECO:0007669"/>
    <property type="project" value="InterPro"/>
</dbReference>
<feature type="domain" description="Integrase catalytic" evidence="2">
    <location>
        <begin position="867"/>
        <end position="1032"/>
    </location>
</feature>
<feature type="compositionally biased region" description="Basic and acidic residues" evidence="1">
    <location>
        <begin position="216"/>
        <end position="230"/>
    </location>
</feature>
<dbReference type="SUPFAM" id="SSF56672">
    <property type="entry name" value="DNA/RNA polymerases"/>
    <property type="match status" value="1"/>
</dbReference>
<dbReference type="GO" id="GO:0003964">
    <property type="term" value="F:RNA-directed DNA polymerase activity"/>
    <property type="evidence" value="ECO:0007669"/>
    <property type="project" value="UniProtKB-KW"/>
</dbReference>
<keyword evidence="3" id="KW-0548">Nucleotidyltransferase</keyword>
<reference evidence="3 4" key="1">
    <citation type="journal article" date="2017" name="Genome Biol. Evol.">
        <title>Phytophthora megakarya and P. palmivora, closely related causal agents of cacao black pod rot, underwent increases in genome sizes and gene numbers by different mechanisms.</title>
        <authorList>
            <person name="Ali S.S."/>
            <person name="Shao J."/>
            <person name="Lary D.J."/>
            <person name="Kronmiller B."/>
            <person name="Shen D."/>
            <person name="Strem M.D."/>
            <person name="Amoako-Attah I."/>
            <person name="Akrofi A.Y."/>
            <person name="Begoude B.A."/>
            <person name="Ten Hoopen G.M."/>
            <person name="Coulibaly K."/>
            <person name="Kebe B.I."/>
            <person name="Melnick R.L."/>
            <person name="Guiltinan M.J."/>
            <person name="Tyler B.M."/>
            <person name="Meinhardt L.W."/>
            <person name="Bailey B.A."/>
        </authorList>
    </citation>
    <scope>NUCLEOTIDE SEQUENCE [LARGE SCALE GENOMIC DNA]</scope>
    <source>
        <strain evidence="4">sbr112.9</strain>
    </source>
</reference>
<evidence type="ECO:0000259" key="2">
    <source>
        <dbReference type="PROSITE" id="PS50994"/>
    </source>
</evidence>
<keyword evidence="3" id="KW-0695">RNA-directed DNA polymerase</keyword>
<dbReference type="InterPro" id="IPR036397">
    <property type="entry name" value="RNaseH_sf"/>
</dbReference>
<evidence type="ECO:0000313" key="3">
    <source>
        <dbReference type="EMBL" id="POM69129.1"/>
    </source>
</evidence>
<comment type="caution">
    <text evidence="3">The sequence shown here is derived from an EMBL/GenBank/DDBJ whole genome shotgun (WGS) entry which is preliminary data.</text>
</comment>
<evidence type="ECO:0000313" key="4">
    <source>
        <dbReference type="Proteomes" id="UP000237271"/>
    </source>
</evidence>
<sequence length="1032" mass="116791">MPDRVVRPRKTRWDVARRRGEDVKLECSPGWNLVRAERSKLCIYAVEVPIYPSMPDRQKLWITRGERWDINNGQGSRSAEIFADNQLVRPTSNSFRRHVDRNLVVMRSHTTTSRFCLHRFATNLAFEATTDRQEDLGTPGRREQMSERPQYDHPPRILTRQTNHPKVATMQTAEPKGDPEVSPSEAGIKIEKRRDTDKITYEDPGSPEPIQTEMQPENRDSRQANAKKELHEADQVCIHEGGDFFAEDVEMNTPEEIDRLRQIIWKRAHLLIGKGNALPPAALGAICDIDLGEETPVAERCRRVTPPFREKLSDIIKGLLSATIITHSTSPWASPIMIIIKKNGVDIRLVNSLPKLMVYPMLLINDFLEDLDKMLWYCSLDTLHRGLRNLGSCPLREDDFHKMRRAKKVNSADQRARDDPTKASEDDRWTKAKIAFTKLKAKIVTTLTLRHFDPSLTPVVVVYSNKWAISAALMQRSPGSPSDLGRMILPTGHAADQSIVTIFHTGLALEFIGIRRTSGEVGRAVVRADARDHEIIRGEEEILGAIAASITPRAEVDDALVAIAPRKQPRKNLSTPPPTIEPEETQLVASFDGSAQERRSIQCNHLEAPLLEAMSDYSEALTANEAEYRGFLLGFDLLSARDRGRVVISGDSNLMIRQMRDEIDCKALGLQLLRQKALDRLDWNQSADRLASAALQRQEGEIVTAEEDRKDLMTLNRLDELLRPEPPEVVVHVSRIRCERIRTAQDEEKRIAYLTAYMQGDVKNLTADEAKACSKIASTKATFCSFALDVLAGMTIGMETSSWLSQNGSKFFYTIITPVSKEGIKASEERTRGLDRVSTGEAYIEVCKDKWGDVRSARLARDNLLYRGTNPFQVISMDHIPSLPRSFKGNTKLLIWADVFSGYVIAKASSSREAQTKVENYEECVFRRFGASDVIRHDREPGFMSDFFRAINRILKTRQSATMAYRPQANGKAERTVQTLTRALKLYVADVNQQDWDDYAERLTFALNTRHDAGALHSIWCTAGTRDQRWKL</sequence>
<proteinExistence type="predicted"/>
<dbReference type="InterPro" id="IPR001584">
    <property type="entry name" value="Integrase_cat-core"/>
</dbReference>
<organism evidence="3 4">
    <name type="scientific">Phytophthora palmivora</name>
    <dbReference type="NCBI Taxonomy" id="4796"/>
    <lineage>
        <taxon>Eukaryota</taxon>
        <taxon>Sar</taxon>
        <taxon>Stramenopiles</taxon>
        <taxon>Oomycota</taxon>
        <taxon>Peronosporomycetes</taxon>
        <taxon>Peronosporales</taxon>
        <taxon>Peronosporaceae</taxon>
        <taxon>Phytophthora</taxon>
    </lineage>
</organism>
<keyword evidence="4" id="KW-1185">Reference proteome</keyword>
<dbReference type="InterPro" id="IPR043128">
    <property type="entry name" value="Rev_trsase/Diguanyl_cyclase"/>
</dbReference>
<feature type="compositionally biased region" description="Basic and acidic residues" evidence="1">
    <location>
        <begin position="188"/>
        <end position="201"/>
    </location>
</feature>
<dbReference type="EMBL" id="NCKW01007935">
    <property type="protein sequence ID" value="POM69129.1"/>
    <property type="molecule type" value="Genomic_DNA"/>
</dbReference>
<name>A0A2P4XUG9_9STRA</name>
<dbReference type="GO" id="GO:0015074">
    <property type="term" value="P:DNA integration"/>
    <property type="evidence" value="ECO:0007669"/>
    <property type="project" value="InterPro"/>
</dbReference>
<dbReference type="InterPro" id="IPR012337">
    <property type="entry name" value="RNaseH-like_sf"/>
</dbReference>
<feature type="compositionally biased region" description="Basic and acidic residues" evidence="1">
    <location>
        <begin position="130"/>
        <end position="155"/>
    </location>
</feature>
<dbReference type="SUPFAM" id="SSF53098">
    <property type="entry name" value="Ribonuclease H-like"/>
    <property type="match status" value="2"/>
</dbReference>
<accession>A0A2P4XUG9</accession>
<dbReference type="Gene3D" id="3.30.420.10">
    <property type="entry name" value="Ribonuclease H-like superfamily/Ribonuclease H"/>
    <property type="match status" value="2"/>
</dbReference>
<dbReference type="Proteomes" id="UP000237271">
    <property type="component" value="Unassembled WGS sequence"/>
</dbReference>
<evidence type="ECO:0000256" key="1">
    <source>
        <dbReference type="SAM" id="MobiDB-lite"/>
    </source>
</evidence>
<dbReference type="PANTHER" id="PTHR37984">
    <property type="entry name" value="PROTEIN CBG26694"/>
    <property type="match status" value="1"/>
</dbReference>